<sequence>MKRKSERRRAESRKKRCAAHNSSEAAPNSDIYIEITDQIWEREVRVSGNHELNWLRDRPSNRLGNLPGAYHVSYVENFKLGWVEQSLTDRTSVQSSTALHFSQPIAFPRNIVGEGSGGDHF</sequence>
<organism evidence="2 3">
    <name type="scientific">Collichthys lucidus</name>
    <name type="common">Big head croaker</name>
    <name type="synonym">Sciaena lucida</name>
    <dbReference type="NCBI Taxonomy" id="240159"/>
    <lineage>
        <taxon>Eukaryota</taxon>
        <taxon>Metazoa</taxon>
        <taxon>Chordata</taxon>
        <taxon>Craniata</taxon>
        <taxon>Vertebrata</taxon>
        <taxon>Euteleostomi</taxon>
        <taxon>Actinopterygii</taxon>
        <taxon>Neopterygii</taxon>
        <taxon>Teleostei</taxon>
        <taxon>Neoteleostei</taxon>
        <taxon>Acanthomorphata</taxon>
        <taxon>Eupercaria</taxon>
        <taxon>Sciaenidae</taxon>
        <taxon>Collichthys</taxon>
    </lineage>
</organism>
<dbReference type="AlphaFoldDB" id="A0A4U5USW6"/>
<dbReference type="EMBL" id="CM014088">
    <property type="protein sequence ID" value="TKS78244.1"/>
    <property type="molecule type" value="Genomic_DNA"/>
</dbReference>
<accession>A0A4U5USW6</accession>
<reference evidence="2 3" key="1">
    <citation type="submission" date="2019-01" db="EMBL/GenBank/DDBJ databases">
        <title>Genome Assembly of Collichthys lucidus.</title>
        <authorList>
            <person name="Cai M."/>
            <person name="Xiao S."/>
        </authorList>
    </citation>
    <scope>NUCLEOTIDE SEQUENCE [LARGE SCALE GENOMIC DNA]</scope>
    <source>
        <strain evidence="2">JT15FE1705JMU</strain>
        <tissue evidence="2">Muscle</tissue>
    </source>
</reference>
<feature type="compositionally biased region" description="Basic residues" evidence="1">
    <location>
        <begin position="1"/>
        <end position="18"/>
    </location>
</feature>
<name>A0A4U5USW6_COLLU</name>
<dbReference type="STRING" id="240159.A0A4U5USW6"/>
<dbReference type="Proteomes" id="UP000298787">
    <property type="component" value="Chromosome 11"/>
</dbReference>
<feature type="region of interest" description="Disordered" evidence="1">
    <location>
        <begin position="1"/>
        <end position="25"/>
    </location>
</feature>
<evidence type="ECO:0000256" key="1">
    <source>
        <dbReference type="SAM" id="MobiDB-lite"/>
    </source>
</evidence>
<evidence type="ECO:0000313" key="2">
    <source>
        <dbReference type="EMBL" id="TKS78244.1"/>
    </source>
</evidence>
<gene>
    <name evidence="2" type="ORF">D9C73_012930</name>
</gene>
<proteinExistence type="predicted"/>
<keyword evidence="3" id="KW-1185">Reference proteome</keyword>
<protein>
    <submittedName>
        <fullName evidence="2">Uncharacterized protein</fullName>
    </submittedName>
</protein>
<evidence type="ECO:0000313" key="3">
    <source>
        <dbReference type="Proteomes" id="UP000298787"/>
    </source>
</evidence>